<gene>
    <name evidence="1" type="ORF">BC938DRAFT_482111</name>
</gene>
<sequence>MDVPCSWLSAPRDEQCSLAMTLLTYLHYSNPVLPLTSFSVLILETERLENAAFVPSTDDPSGGQLAEARRLELIVDMDHPVTQPKWTKENIEEWTNESSRFRSILEVIDAEAPKSLDDVFDNWARTSTIGLLSDRLLFAKVQLPRLERLFEIVTRLVRKESSLGPAIDGLLTLVRQLADRAPPLSREELEKLIRPVVMAIPEYLVLRAVDGMWKNEARDG</sequence>
<keyword evidence="2" id="KW-1185">Reference proteome</keyword>
<dbReference type="Proteomes" id="UP000274822">
    <property type="component" value="Unassembled WGS sequence"/>
</dbReference>
<accession>A0A433QEJ5</accession>
<evidence type="ECO:0000313" key="2">
    <source>
        <dbReference type="Proteomes" id="UP000274822"/>
    </source>
</evidence>
<reference evidence="1 2" key="1">
    <citation type="journal article" date="2018" name="New Phytol.">
        <title>Phylogenomics of Endogonaceae and evolution of mycorrhizas within Mucoromycota.</title>
        <authorList>
            <person name="Chang Y."/>
            <person name="Desiro A."/>
            <person name="Na H."/>
            <person name="Sandor L."/>
            <person name="Lipzen A."/>
            <person name="Clum A."/>
            <person name="Barry K."/>
            <person name="Grigoriev I.V."/>
            <person name="Martin F.M."/>
            <person name="Stajich J.E."/>
            <person name="Smith M.E."/>
            <person name="Bonito G."/>
            <person name="Spatafora J.W."/>
        </authorList>
    </citation>
    <scope>NUCLEOTIDE SEQUENCE [LARGE SCALE GENOMIC DNA]</scope>
    <source>
        <strain evidence="1 2">AD002</strain>
    </source>
</reference>
<dbReference type="AlphaFoldDB" id="A0A433QEJ5"/>
<evidence type="ECO:0000313" key="1">
    <source>
        <dbReference type="EMBL" id="RUS28245.1"/>
    </source>
</evidence>
<organism evidence="1 2">
    <name type="scientific">Jimgerdemannia flammicorona</name>
    <dbReference type="NCBI Taxonomy" id="994334"/>
    <lineage>
        <taxon>Eukaryota</taxon>
        <taxon>Fungi</taxon>
        <taxon>Fungi incertae sedis</taxon>
        <taxon>Mucoromycota</taxon>
        <taxon>Mucoromycotina</taxon>
        <taxon>Endogonomycetes</taxon>
        <taxon>Endogonales</taxon>
        <taxon>Endogonaceae</taxon>
        <taxon>Jimgerdemannia</taxon>
    </lineage>
</organism>
<name>A0A433QEJ5_9FUNG</name>
<dbReference type="EMBL" id="RBNJ01006906">
    <property type="protein sequence ID" value="RUS28245.1"/>
    <property type="molecule type" value="Genomic_DNA"/>
</dbReference>
<comment type="caution">
    <text evidence="1">The sequence shown here is derived from an EMBL/GenBank/DDBJ whole genome shotgun (WGS) entry which is preliminary data.</text>
</comment>
<protein>
    <submittedName>
        <fullName evidence="1">Uncharacterized protein</fullName>
    </submittedName>
</protein>
<proteinExistence type="predicted"/>